<keyword evidence="2" id="KW-1185">Reference proteome</keyword>
<proteinExistence type="predicted"/>
<dbReference type="EMBL" id="JAIQZJ010000001">
    <property type="protein sequence ID" value="MBZ5737086.1"/>
    <property type="molecule type" value="Genomic_DNA"/>
</dbReference>
<dbReference type="Gene3D" id="3.40.50.1820">
    <property type="entry name" value="alpha/beta hydrolase"/>
    <property type="match status" value="2"/>
</dbReference>
<dbReference type="RefSeq" id="WP_224121447.1">
    <property type="nucleotide sequence ID" value="NZ_JAIQZJ010000001.1"/>
</dbReference>
<comment type="caution">
    <text evidence="1">The sequence shown here is derived from an EMBL/GenBank/DDBJ whole genome shotgun (WGS) entry which is preliminary data.</text>
</comment>
<gene>
    <name evidence="1" type="ORF">K8U61_02835</name>
</gene>
<protein>
    <recommendedName>
        <fullName evidence="3">Alpha/beta hydrolase</fullName>
    </recommendedName>
</protein>
<dbReference type="Proteomes" id="UP000780875">
    <property type="component" value="Unassembled WGS sequence"/>
</dbReference>
<sequence>MARVVLLHGTGTTSAVWDLVIPLLGPRDGHDVVALDPPRTGGLDREVAWLRPRVAGCWVVGMGDGATLGLALAAAGAPLAGAVLHEPEMLQGFEPQPPALACGPVTVTYGAWSPGVRRQAAEALRARWGYRVRELPGSGHVAALDAPEAFAHLVGATMRGGARGAPV</sequence>
<accession>A0ABS7U824</accession>
<evidence type="ECO:0000313" key="1">
    <source>
        <dbReference type="EMBL" id="MBZ5737086.1"/>
    </source>
</evidence>
<reference evidence="1 2" key="1">
    <citation type="submission" date="2021-09" db="EMBL/GenBank/DDBJ databases">
        <title>Whole genome sequence of Nocardioides sp. GBK3QG-3.</title>
        <authorList>
            <person name="Tuo L."/>
        </authorList>
    </citation>
    <scope>NUCLEOTIDE SEQUENCE [LARGE SCALE GENOMIC DNA]</scope>
    <source>
        <strain evidence="1 2">GBK3QG-3</strain>
    </source>
</reference>
<evidence type="ECO:0008006" key="3">
    <source>
        <dbReference type="Google" id="ProtNLM"/>
    </source>
</evidence>
<dbReference type="InterPro" id="IPR029058">
    <property type="entry name" value="AB_hydrolase_fold"/>
</dbReference>
<organism evidence="1 2">
    <name type="scientific">Nocardioides mangrovi</name>
    <dbReference type="NCBI Taxonomy" id="2874580"/>
    <lineage>
        <taxon>Bacteria</taxon>
        <taxon>Bacillati</taxon>
        <taxon>Actinomycetota</taxon>
        <taxon>Actinomycetes</taxon>
        <taxon>Propionibacteriales</taxon>
        <taxon>Nocardioidaceae</taxon>
        <taxon>Nocardioides</taxon>
    </lineage>
</organism>
<evidence type="ECO:0000313" key="2">
    <source>
        <dbReference type="Proteomes" id="UP000780875"/>
    </source>
</evidence>
<dbReference type="SUPFAM" id="SSF53474">
    <property type="entry name" value="alpha/beta-Hydrolases"/>
    <property type="match status" value="1"/>
</dbReference>
<name>A0ABS7U824_9ACTN</name>